<comment type="caution">
    <text evidence="1">The sequence shown here is derived from an EMBL/GenBank/DDBJ whole genome shotgun (WGS) entry which is preliminary data.</text>
</comment>
<name>A0A9P5U8C7_9AGAR</name>
<proteinExistence type="predicted"/>
<dbReference type="Proteomes" id="UP000772434">
    <property type="component" value="Unassembled WGS sequence"/>
</dbReference>
<evidence type="ECO:0000313" key="2">
    <source>
        <dbReference type="Proteomes" id="UP000772434"/>
    </source>
</evidence>
<organism evidence="1 2">
    <name type="scientific">Rhodocollybia butyracea</name>
    <dbReference type="NCBI Taxonomy" id="206335"/>
    <lineage>
        <taxon>Eukaryota</taxon>
        <taxon>Fungi</taxon>
        <taxon>Dikarya</taxon>
        <taxon>Basidiomycota</taxon>
        <taxon>Agaricomycotina</taxon>
        <taxon>Agaricomycetes</taxon>
        <taxon>Agaricomycetidae</taxon>
        <taxon>Agaricales</taxon>
        <taxon>Marasmiineae</taxon>
        <taxon>Omphalotaceae</taxon>
        <taxon>Rhodocollybia</taxon>
    </lineage>
</organism>
<reference evidence="1" key="1">
    <citation type="submission" date="2020-11" db="EMBL/GenBank/DDBJ databases">
        <authorList>
            <consortium name="DOE Joint Genome Institute"/>
            <person name="Ahrendt S."/>
            <person name="Riley R."/>
            <person name="Andreopoulos W."/>
            <person name="Labutti K."/>
            <person name="Pangilinan J."/>
            <person name="Ruiz-Duenas F.J."/>
            <person name="Barrasa J.M."/>
            <person name="Sanchez-Garcia M."/>
            <person name="Camarero S."/>
            <person name="Miyauchi S."/>
            <person name="Serrano A."/>
            <person name="Linde D."/>
            <person name="Babiker R."/>
            <person name="Drula E."/>
            <person name="Ayuso-Fernandez I."/>
            <person name="Pacheco R."/>
            <person name="Padilla G."/>
            <person name="Ferreira P."/>
            <person name="Barriuso J."/>
            <person name="Kellner H."/>
            <person name="Castanera R."/>
            <person name="Alfaro M."/>
            <person name="Ramirez L."/>
            <person name="Pisabarro A.G."/>
            <person name="Kuo A."/>
            <person name="Tritt A."/>
            <person name="Lipzen A."/>
            <person name="He G."/>
            <person name="Yan M."/>
            <person name="Ng V."/>
            <person name="Cullen D."/>
            <person name="Martin F."/>
            <person name="Rosso M.-N."/>
            <person name="Henrissat B."/>
            <person name="Hibbett D."/>
            <person name="Martinez A.T."/>
            <person name="Grigoriev I.V."/>
        </authorList>
    </citation>
    <scope>NUCLEOTIDE SEQUENCE</scope>
    <source>
        <strain evidence="1">AH 40177</strain>
    </source>
</reference>
<sequence>MLRPRKILNLVHYIPGEMRSRAHISVIHVSLLSTRTCEISPTIFADIQGHLSKMFNVDVTYLEEQCTEGSYVWRCMTFRNAAWDIQTFLLHCAAILACILEWDTPHAMLTVVIPQHLDPACAPQMSDMDSANSNCNVATPVIRLNPSTAMILPRREVETPYFARICGYLFRKSFIEKREAVILMVDRRVSVFGGGEAGDAFSGLWQKILYSEHLSVKDSCFSLDGGLGYDGAIQDQKRVQVRGSETTWKQQRAVARYGYKSGSEPEKLKILDREREPKALSTYYITNVLE</sequence>
<accession>A0A9P5U8C7</accession>
<protein>
    <submittedName>
        <fullName evidence="1">Uncharacterized protein</fullName>
    </submittedName>
</protein>
<gene>
    <name evidence="1" type="ORF">BDP27DRAFT_1363078</name>
</gene>
<dbReference type="AlphaFoldDB" id="A0A9P5U8C7"/>
<evidence type="ECO:0000313" key="1">
    <source>
        <dbReference type="EMBL" id="KAF9069724.1"/>
    </source>
</evidence>
<dbReference type="EMBL" id="JADNRY010000047">
    <property type="protein sequence ID" value="KAF9069724.1"/>
    <property type="molecule type" value="Genomic_DNA"/>
</dbReference>
<keyword evidence="2" id="KW-1185">Reference proteome</keyword>